<dbReference type="Proteomes" id="UP001194746">
    <property type="component" value="Unassembled WGS sequence"/>
</dbReference>
<accession>A0AAD4CA52</accession>
<feature type="compositionally biased region" description="Low complexity" evidence="1">
    <location>
        <begin position="45"/>
        <end position="61"/>
    </location>
</feature>
<gene>
    <name evidence="2" type="ORF">FE257_008387</name>
</gene>
<sequence>RGRPPKYSSAQEQQAAKIHEQRAKRRTAQAIKRATAFDDFYSAGPSITSNPTITHTTSTEEPWVTQELEELLPPLSPCPAPLENEDYDLEIDGPPLALDSPRDTSPGPHTPVLSSPPTRSEPPLNNIEIRVPSPLVIEPREDICSLARILADQLYQHQGCCDQ</sequence>
<keyword evidence="3" id="KW-1185">Reference proteome</keyword>
<feature type="region of interest" description="Disordered" evidence="1">
    <location>
        <begin position="41"/>
        <end position="61"/>
    </location>
</feature>
<protein>
    <submittedName>
        <fullName evidence="2">Uncharacterized protein</fullName>
    </submittedName>
</protein>
<evidence type="ECO:0000313" key="3">
    <source>
        <dbReference type="Proteomes" id="UP001194746"/>
    </source>
</evidence>
<feature type="region of interest" description="Disordered" evidence="1">
    <location>
        <begin position="1"/>
        <end position="28"/>
    </location>
</feature>
<name>A0AAD4CA52_ASPNN</name>
<reference evidence="2" key="2">
    <citation type="submission" date="2020-02" db="EMBL/GenBank/DDBJ databases">
        <authorList>
            <person name="Gilchrist C.L.M."/>
            <person name="Chooi Y.-H."/>
        </authorList>
    </citation>
    <scope>NUCLEOTIDE SEQUENCE</scope>
    <source>
        <strain evidence="2">MST-FP2251</strain>
    </source>
</reference>
<dbReference type="EMBL" id="VCAU01000433">
    <property type="protein sequence ID" value="KAF9882518.1"/>
    <property type="molecule type" value="Genomic_DNA"/>
</dbReference>
<evidence type="ECO:0000256" key="1">
    <source>
        <dbReference type="SAM" id="MobiDB-lite"/>
    </source>
</evidence>
<organism evidence="2 3">
    <name type="scientific">Aspergillus nanangensis</name>
    <dbReference type="NCBI Taxonomy" id="2582783"/>
    <lineage>
        <taxon>Eukaryota</taxon>
        <taxon>Fungi</taxon>
        <taxon>Dikarya</taxon>
        <taxon>Ascomycota</taxon>
        <taxon>Pezizomycotina</taxon>
        <taxon>Eurotiomycetes</taxon>
        <taxon>Eurotiomycetidae</taxon>
        <taxon>Eurotiales</taxon>
        <taxon>Aspergillaceae</taxon>
        <taxon>Aspergillus</taxon>
        <taxon>Aspergillus subgen. Circumdati</taxon>
    </lineage>
</organism>
<evidence type="ECO:0000313" key="2">
    <source>
        <dbReference type="EMBL" id="KAF9882518.1"/>
    </source>
</evidence>
<reference evidence="2" key="1">
    <citation type="journal article" date="2019" name="Beilstein J. Org. Chem.">
        <title>Nanangenines: drimane sesquiterpenoids as the dominant metabolite cohort of a novel Australian fungus, Aspergillus nanangensis.</title>
        <authorList>
            <person name="Lacey H.J."/>
            <person name="Gilchrist C.L.M."/>
            <person name="Crombie A."/>
            <person name="Kalaitzis J.A."/>
            <person name="Vuong D."/>
            <person name="Rutledge P.J."/>
            <person name="Turner P."/>
            <person name="Pitt J.I."/>
            <person name="Lacey E."/>
            <person name="Chooi Y.H."/>
            <person name="Piggott A.M."/>
        </authorList>
    </citation>
    <scope>NUCLEOTIDE SEQUENCE</scope>
    <source>
        <strain evidence="2">MST-FP2251</strain>
    </source>
</reference>
<feature type="non-terminal residue" evidence="2">
    <location>
        <position position="163"/>
    </location>
</feature>
<feature type="non-terminal residue" evidence="2">
    <location>
        <position position="1"/>
    </location>
</feature>
<comment type="caution">
    <text evidence="2">The sequence shown here is derived from an EMBL/GenBank/DDBJ whole genome shotgun (WGS) entry which is preliminary data.</text>
</comment>
<proteinExistence type="predicted"/>
<feature type="region of interest" description="Disordered" evidence="1">
    <location>
        <begin position="73"/>
        <end position="126"/>
    </location>
</feature>
<dbReference type="AlphaFoldDB" id="A0AAD4CA52"/>